<comment type="caution">
    <text evidence="4">The sequence shown here is derived from an EMBL/GenBank/DDBJ whole genome shotgun (WGS) entry which is preliminary data.</text>
</comment>
<dbReference type="SUPFAM" id="SSF57756">
    <property type="entry name" value="Retrovirus zinc finger-like domains"/>
    <property type="match status" value="1"/>
</dbReference>
<feature type="domain" description="CCHC-type" evidence="3">
    <location>
        <begin position="195"/>
        <end position="209"/>
    </location>
</feature>
<keyword evidence="1" id="KW-0862">Zinc</keyword>
<accession>A0A250XHS5</accession>
<dbReference type="AlphaFoldDB" id="A0A250XHS5"/>
<protein>
    <recommendedName>
        <fullName evidence="3">CCHC-type domain-containing protein</fullName>
    </recommendedName>
</protein>
<feature type="domain" description="CCHC-type" evidence="3">
    <location>
        <begin position="172"/>
        <end position="186"/>
    </location>
</feature>
<feature type="compositionally biased region" description="Acidic residues" evidence="2">
    <location>
        <begin position="1"/>
        <end position="24"/>
    </location>
</feature>
<gene>
    <name evidence="4" type="ORF">CEUSTIGMA_g9896.t1</name>
</gene>
<feature type="region of interest" description="Disordered" evidence="2">
    <location>
        <begin position="42"/>
        <end position="84"/>
    </location>
</feature>
<dbReference type="Proteomes" id="UP000232323">
    <property type="component" value="Unassembled WGS sequence"/>
</dbReference>
<feature type="region of interest" description="Disordered" evidence="2">
    <location>
        <begin position="1"/>
        <end position="28"/>
    </location>
</feature>
<dbReference type="GO" id="GO:0003676">
    <property type="term" value="F:nucleic acid binding"/>
    <property type="evidence" value="ECO:0007669"/>
    <property type="project" value="InterPro"/>
</dbReference>
<evidence type="ECO:0000256" key="1">
    <source>
        <dbReference type="PROSITE-ProRule" id="PRU00047"/>
    </source>
</evidence>
<dbReference type="STRING" id="1157962.A0A250XHS5"/>
<reference evidence="4 5" key="1">
    <citation type="submission" date="2017-08" db="EMBL/GenBank/DDBJ databases">
        <title>Acidophilic green algal genome provides insights into adaptation to an acidic environment.</title>
        <authorList>
            <person name="Hirooka S."/>
            <person name="Hirose Y."/>
            <person name="Kanesaki Y."/>
            <person name="Higuchi S."/>
            <person name="Fujiwara T."/>
            <person name="Onuma R."/>
            <person name="Era A."/>
            <person name="Ohbayashi R."/>
            <person name="Uzuka A."/>
            <person name="Nozaki H."/>
            <person name="Yoshikawa H."/>
            <person name="Miyagishima S.Y."/>
        </authorList>
    </citation>
    <scope>NUCLEOTIDE SEQUENCE [LARGE SCALE GENOMIC DNA]</scope>
    <source>
        <strain evidence="4 5">NIES-2499</strain>
    </source>
</reference>
<dbReference type="PANTHER" id="PTHR46978:SF1">
    <property type="entry name" value="ZINC KNUCKLE (CCHC-TYPE) FAMILY PROTEIN"/>
    <property type="match status" value="1"/>
</dbReference>
<evidence type="ECO:0000313" key="5">
    <source>
        <dbReference type="Proteomes" id="UP000232323"/>
    </source>
</evidence>
<organism evidence="4 5">
    <name type="scientific">Chlamydomonas eustigma</name>
    <dbReference type="NCBI Taxonomy" id="1157962"/>
    <lineage>
        <taxon>Eukaryota</taxon>
        <taxon>Viridiplantae</taxon>
        <taxon>Chlorophyta</taxon>
        <taxon>core chlorophytes</taxon>
        <taxon>Chlorophyceae</taxon>
        <taxon>CS clade</taxon>
        <taxon>Chlamydomonadales</taxon>
        <taxon>Chlamydomonadaceae</taxon>
        <taxon>Chlamydomonas</taxon>
    </lineage>
</organism>
<dbReference type="PANTHER" id="PTHR46978">
    <property type="entry name" value="ZINC KNUCKLE (CCHC-TYPE) FAMILY PROTEIN"/>
    <property type="match status" value="1"/>
</dbReference>
<evidence type="ECO:0000313" key="4">
    <source>
        <dbReference type="EMBL" id="GAX82469.1"/>
    </source>
</evidence>
<dbReference type="GO" id="GO:0008270">
    <property type="term" value="F:zinc ion binding"/>
    <property type="evidence" value="ECO:0007669"/>
    <property type="project" value="UniProtKB-KW"/>
</dbReference>
<dbReference type="OrthoDB" id="514078at2759"/>
<sequence>MAKYSEEEDFIEIAEEQDCNDVEEGGTSPRLLQAQQACAPVGELPQAQDVTAEQDDTGNCNEEDEGSEESPWDLMEPVQSTRRDKRPLEVPQIMSRGSGNTNMSLSVTERDDLSSSMAMDCARLKSPMASVPVGVILVQDRKEIARDVEMTRLIRQPRYYDDVSVDIILAGRCFNCGKAGHRSSECTFAAREKPCYLCAKFGHEARACPAELCFKCGLPGHKSRDCTQSSKVSSWEMGAGRCLRCACTTCACANRADYFRYEGGCSEDYLSSDILKCKCYVCGRYGHTCCKKTPLLPARMSCYSCGSSEHLGEACPSEWRPHIAAERNGDMRAAQQERQAEIERVNFFSAMRAPERHQGVDHQGRVRYSDQFDVRQPQQQNYPYQFSGEGGAGYMRSYPGSVDRDHHMHKRNYDTNGRIIHQAGWGGADIDSLHGMFRASGQALMHQPLQYPAYGAPLAYFQESGQDCRAPNASNMLSSPTGQHYNMPPHVESIVMSSPTGQHHNMPPHVESNMLSSPTGQHYNMPPHVESIVMSSPTGQHYNMPPHVESSMLSSPTGLDYGQPIYNSHSPPTGALRYEQNAPQGWYNIPGQRHEWMGAGYQRNDLRCPLGSQNIDFQGGLSHQVVVSPLCQQYSFSPGGSSQNRHQFQERSRW</sequence>
<keyword evidence="1" id="KW-0863">Zinc-finger</keyword>
<feature type="compositionally biased region" description="Acidic residues" evidence="2">
    <location>
        <begin position="52"/>
        <end position="71"/>
    </location>
</feature>
<proteinExistence type="predicted"/>
<dbReference type="InterPro" id="IPR001878">
    <property type="entry name" value="Znf_CCHC"/>
</dbReference>
<dbReference type="PROSITE" id="PS50158">
    <property type="entry name" value="ZF_CCHC"/>
    <property type="match status" value="3"/>
</dbReference>
<keyword evidence="5" id="KW-1185">Reference proteome</keyword>
<keyword evidence="1" id="KW-0479">Metal-binding</keyword>
<feature type="domain" description="CCHC-type" evidence="3">
    <location>
        <begin position="213"/>
        <end position="228"/>
    </location>
</feature>
<evidence type="ECO:0000259" key="3">
    <source>
        <dbReference type="PROSITE" id="PS50158"/>
    </source>
</evidence>
<name>A0A250XHS5_9CHLO</name>
<dbReference type="InterPro" id="IPR036875">
    <property type="entry name" value="Znf_CCHC_sf"/>
</dbReference>
<evidence type="ECO:0000256" key="2">
    <source>
        <dbReference type="SAM" id="MobiDB-lite"/>
    </source>
</evidence>
<dbReference type="SMART" id="SM00343">
    <property type="entry name" value="ZnF_C2HC"/>
    <property type="match status" value="4"/>
</dbReference>
<dbReference type="EMBL" id="BEGY01000081">
    <property type="protein sequence ID" value="GAX82469.1"/>
    <property type="molecule type" value="Genomic_DNA"/>
</dbReference>
<dbReference type="Pfam" id="PF00098">
    <property type="entry name" value="zf-CCHC"/>
    <property type="match status" value="2"/>
</dbReference>
<dbReference type="Gene3D" id="4.10.60.10">
    <property type="entry name" value="Zinc finger, CCHC-type"/>
    <property type="match status" value="1"/>
</dbReference>